<evidence type="ECO:0000256" key="5">
    <source>
        <dbReference type="ARBA" id="ARBA00022915"/>
    </source>
</evidence>
<dbReference type="AlphaFoldDB" id="A0A0F9AY08"/>
<sequence length="265" mass="28569">MISIAINGVCGRMGSSIAALVAEDKNLKLVAALEREEHPYIGKDLGSIIGQNQNGIIISNELKNSPDVLIDFSSPDSTLARLKTCTENRIAVVIGTTGLDDKQMEQVNKASGGIACLVSPNMSIGVNLLFSLVEIISKVLGEKSDIEIVEAHHRFKKDAPSGTALKIAEKICNVTGQKMDDVIIYGRKGITGERPQGQICIHSIRSGDIVGEHTVIFGNIGERLELVHKAQTRDSFAMGAIRAAKFLAGKSPGLYKMEDVLRELY</sequence>
<name>A0A0F9AY08_9ZZZZ</name>
<dbReference type="PIRSF" id="PIRSF000161">
    <property type="entry name" value="DHPR"/>
    <property type="match status" value="1"/>
</dbReference>
<evidence type="ECO:0000256" key="11">
    <source>
        <dbReference type="ARBA" id="ARBA00049080"/>
    </source>
</evidence>
<dbReference type="FunFam" id="3.30.360.10:FF:000004">
    <property type="entry name" value="4-hydroxy-tetrahydrodipicolinate reductase"/>
    <property type="match status" value="1"/>
</dbReference>
<dbReference type="InterPro" id="IPR022664">
    <property type="entry name" value="DapB_N_CS"/>
</dbReference>
<evidence type="ECO:0000256" key="4">
    <source>
        <dbReference type="ARBA" id="ARBA00022857"/>
    </source>
</evidence>
<comment type="similarity">
    <text evidence="1">Belongs to the DapB family.</text>
</comment>
<comment type="catalytic activity">
    <reaction evidence="12">
        <text>(S)-2,3,4,5-tetrahydrodipicolinate + NAD(+) + H2O = (2S,4S)-4-hydroxy-2,3,4,5-tetrahydrodipicolinate + NADH + H(+)</text>
        <dbReference type="Rhea" id="RHEA:35323"/>
        <dbReference type="ChEBI" id="CHEBI:15377"/>
        <dbReference type="ChEBI" id="CHEBI:15378"/>
        <dbReference type="ChEBI" id="CHEBI:16845"/>
        <dbReference type="ChEBI" id="CHEBI:57540"/>
        <dbReference type="ChEBI" id="CHEBI:57945"/>
        <dbReference type="ChEBI" id="CHEBI:67139"/>
        <dbReference type="EC" id="1.17.1.8"/>
    </reaction>
</comment>
<keyword evidence="8" id="KW-0457">Lysine biosynthesis</keyword>
<dbReference type="EMBL" id="LAZR01052306">
    <property type="protein sequence ID" value="KKK83259.1"/>
    <property type="molecule type" value="Genomic_DNA"/>
</dbReference>
<accession>A0A0F9AY08</accession>
<evidence type="ECO:0000256" key="12">
    <source>
        <dbReference type="ARBA" id="ARBA00049396"/>
    </source>
</evidence>
<comment type="pathway">
    <text evidence="9">Amino-acid biosynthesis; L-lysine biosynthesis via DAP pathway; (S)-tetrahydrodipicolinate from L-aspartate: step 4/4.</text>
</comment>
<keyword evidence="5" id="KW-0220">Diaminopimelate biosynthesis</keyword>
<dbReference type="Gene3D" id="3.40.50.720">
    <property type="entry name" value="NAD(P)-binding Rossmann-like Domain"/>
    <property type="match status" value="1"/>
</dbReference>
<evidence type="ECO:0000256" key="6">
    <source>
        <dbReference type="ARBA" id="ARBA00023002"/>
    </source>
</evidence>
<dbReference type="GO" id="GO:0009089">
    <property type="term" value="P:lysine biosynthetic process via diaminopimelate"/>
    <property type="evidence" value="ECO:0007669"/>
    <property type="project" value="InterPro"/>
</dbReference>
<dbReference type="NCBIfam" id="TIGR00036">
    <property type="entry name" value="dapB"/>
    <property type="match status" value="1"/>
</dbReference>
<dbReference type="Pfam" id="PF01113">
    <property type="entry name" value="DapB_N"/>
    <property type="match status" value="1"/>
</dbReference>
<keyword evidence="2" id="KW-0963">Cytoplasm</keyword>
<dbReference type="GO" id="GO:0005829">
    <property type="term" value="C:cytosol"/>
    <property type="evidence" value="ECO:0007669"/>
    <property type="project" value="TreeGrafter"/>
</dbReference>
<dbReference type="InterPro" id="IPR036291">
    <property type="entry name" value="NAD(P)-bd_dom_sf"/>
</dbReference>
<evidence type="ECO:0000259" key="13">
    <source>
        <dbReference type="Pfam" id="PF01113"/>
    </source>
</evidence>
<dbReference type="SUPFAM" id="SSF51735">
    <property type="entry name" value="NAD(P)-binding Rossmann-fold domains"/>
    <property type="match status" value="1"/>
</dbReference>
<proteinExistence type="inferred from homology"/>
<keyword evidence="3" id="KW-0028">Amino-acid biosynthesis</keyword>
<evidence type="ECO:0000256" key="2">
    <source>
        <dbReference type="ARBA" id="ARBA00022490"/>
    </source>
</evidence>
<dbReference type="InterPro" id="IPR023940">
    <property type="entry name" value="DHDPR_bac"/>
</dbReference>
<gene>
    <name evidence="15" type="ORF">LCGC14_2795190</name>
</gene>
<dbReference type="HAMAP" id="MF_00102">
    <property type="entry name" value="DapB"/>
    <property type="match status" value="1"/>
</dbReference>
<evidence type="ECO:0000256" key="10">
    <source>
        <dbReference type="ARBA" id="ARBA00038983"/>
    </source>
</evidence>
<reference evidence="15" key="1">
    <citation type="journal article" date="2015" name="Nature">
        <title>Complex archaea that bridge the gap between prokaryotes and eukaryotes.</title>
        <authorList>
            <person name="Spang A."/>
            <person name="Saw J.H."/>
            <person name="Jorgensen S.L."/>
            <person name="Zaremba-Niedzwiedzka K."/>
            <person name="Martijn J."/>
            <person name="Lind A.E."/>
            <person name="van Eijk R."/>
            <person name="Schleper C."/>
            <person name="Guy L."/>
            <person name="Ettema T.J."/>
        </authorList>
    </citation>
    <scope>NUCLEOTIDE SEQUENCE</scope>
</reference>
<dbReference type="PANTHER" id="PTHR20836:SF0">
    <property type="entry name" value="4-HYDROXY-TETRAHYDRODIPICOLINATE REDUCTASE 1, CHLOROPLASTIC-RELATED"/>
    <property type="match status" value="1"/>
</dbReference>
<evidence type="ECO:0000313" key="15">
    <source>
        <dbReference type="EMBL" id="KKK83259.1"/>
    </source>
</evidence>
<dbReference type="EC" id="1.17.1.8" evidence="10"/>
<evidence type="ECO:0000256" key="7">
    <source>
        <dbReference type="ARBA" id="ARBA00023027"/>
    </source>
</evidence>
<keyword evidence="4" id="KW-0521">NADP</keyword>
<dbReference type="CDD" id="cd02274">
    <property type="entry name" value="DHDPR_N"/>
    <property type="match status" value="1"/>
</dbReference>
<dbReference type="Gene3D" id="3.30.360.10">
    <property type="entry name" value="Dihydrodipicolinate Reductase, domain 2"/>
    <property type="match status" value="1"/>
</dbReference>
<dbReference type="Pfam" id="PF05173">
    <property type="entry name" value="DapB_C"/>
    <property type="match status" value="1"/>
</dbReference>
<dbReference type="InterPro" id="IPR022663">
    <property type="entry name" value="DapB_C"/>
</dbReference>
<evidence type="ECO:0000256" key="3">
    <source>
        <dbReference type="ARBA" id="ARBA00022605"/>
    </source>
</evidence>
<evidence type="ECO:0000256" key="9">
    <source>
        <dbReference type="ARBA" id="ARBA00037922"/>
    </source>
</evidence>
<organism evidence="15">
    <name type="scientific">marine sediment metagenome</name>
    <dbReference type="NCBI Taxonomy" id="412755"/>
    <lineage>
        <taxon>unclassified sequences</taxon>
        <taxon>metagenomes</taxon>
        <taxon>ecological metagenomes</taxon>
    </lineage>
</organism>
<dbReference type="InterPro" id="IPR000846">
    <property type="entry name" value="DapB_N"/>
</dbReference>
<dbReference type="GO" id="GO:0008839">
    <property type="term" value="F:4-hydroxy-tetrahydrodipicolinate reductase"/>
    <property type="evidence" value="ECO:0007669"/>
    <property type="project" value="UniProtKB-EC"/>
</dbReference>
<comment type="catalytic activity">
    <reaction evidence="11">
        <text>(S)-2,3,4,5-tetrahydrodipicolinate + NADP(+) + H2O = (2S,4S)-4-hydroxy-2,3,4,5-tetrahydrodipicolinate + NADPH + H(+)</text>
        <dbReference type="Rhea" id="RHEA:35331"/>
        <dbReference type="ChEBI" id="CHEBI:15377"/>
        <dbReference type="ChEBI" id="CHEBI:15378"/>
        <dbReference type="ChEBI" id="CHEBI:16845"/>
        <dbReference type="ChEBI" id="CHEBI:57783"/>
        <dbReference type="ChEBI" id="CHEBI:58349"/>
        <dbReference type="ChEBI" id="CHEBI:67139"/>
        <dbReference type="EC" id="1.17.1.8"/>
    </reaction>
</comment>
<evidence type="ECO:0000256" key="1">
    <source>
        <dbReference type="ARBA" id="ARBA00006642"/>
    </source>
</evidence>
<evidence type="ECO:0000259" key="14">
    <source>
        <dbReference type="Pfam" id="PF05173"/>
    </source>
</evidence>
<evidence type="ECO:0000256" key="8">
    <source>
        <dbReference type="ARBA" id="ARBA00023154"/>
    </source>
</evidence>
<comment type="caution">
    <text evidence="15">The sequence shown here is derived from an EMBL/GenBank/DDBJ whole genome shotgun (WGS) entry which is preliminary data.</text>
</comment>
<keyword evidence="7" id="KW-0520">NAD</keyword>
<dbReference type="GO" id="GO:0019877">
    <property type="term" value="P:diaminopimelate biosynthetic process"/>
    <property type="evidence" value="ECO:0007669"/>
    <property type="project" value="UniProtKB-KW"/>
</dbReference>
<feature type="domain" description="Dihydrodipicolinate reductase C-terminal" evidence="14">
    <location>
        <begin position="125"/>
        <end position="261"/>
    </location>
</feature>
<protein>
    <recommendedName>
        <fullName evidence="10">4-hydroxy-tetrahydrodipicolinate reductase</fullName>
        <ecNumber evidence="10">1.17.1.8</ecNumber>
    </recommendedName>
</protein>
<keyword evidence="6" id="KW-0560">Oxidoreductase</keyword>
<feature type="domain" description="Dihydrodipicolinate reductase N-terminal" evidence="13">
    <location>
        <begin position="2"/>
        <end position="122"/>
    </location>
</feature>
<dbReference type="PANTHER" id="PTHR20836">
    <property type="entry name" value="DIHYDRODIPICOLINATE REDUCTASE"/>
    <property type="match status" value="1"/>
</dbReference>
<dbReference type="PROSITE" id="PS01298">
    <property type="entry name" value="DAPB"/>
    <property type="match status" value="1"/>
</dbReference>
<dbReference type="SUPFAM" id="SSF55347">
    <property type="entry name" value="Glyceraldehyde-3-phosphate dehydrogenase-like, C-terminal domain"/>
    <property type="match status" value="1"/>
</dbReference>